<dbReference type="InterPro" id="IPR029471">
    <property type="entry name" value="HNH_5"/>
</dbReference>
<evidence type="ECO:0000259" key="1">
    <source>
        <dbReference type="SMART" id="SM00507"/>
    </source>
</evidence>
<dbReference type="Pfam" id="PF14279">
    <property type="entry name" value="HNH_5"/>
    <property type="match status" value="1"/>
</dbReference>
<reference evidence="2" key="1">
    <citation type="journal article" date="2020" name="Nature">
        <title>Giant virus diversity and host interactions through global metagenomics.</title>
        <authorList>
            <person name="Schulz F."/>
            <person name="Roux S."/>
            <person name="Paez-Espino D."/>
            <person name="Jungbluth S."/>
            <person name="Walsh D.A."/>
            <person name="Denef V.J."/>
            <person name="McMahon K.D."/>
            <person name="Konstantinidis K.T."/>
            <person name="Eloe-Fadrosh E.A."/>
            <person name="Kyrpides N.C."/>
            <person name="Woyke T."/>
        </authorList>
    </citation>
    <scope>NUCLEOTIDE SEQUENCE</scope>
    <source>
        <strain evidence="2">GVMAG-M-3300010354-11</strain>
    </source>
</reference>
<name>A0A6C0BHH3_9ZZZZ</name>
<accession>A0A6C0BHH3</accession>
<proteinExistence type="predicted"/>
<dbReference type="InterPro" id="IPR003615">
    <property type="entry name" value="HNH_nuc"/>
</dbReference>
<dbReference type="AlphaFoldDB" id="A0A6C0BHH3"/>
<dbReference type="EMBL" id="MN739147">
    <property type="protein sequence ID" value="QHS90803.1"/>
    <property type="molecule type" value="Genomic_DNA"/>
</dbReference>
<dbReference type="SMART" id="SM00507">
    <property type="entry name" value="HNHc"/>
    <property type="match status" value="1"/>
</dbReference>
<sequence>MYHVTEESLPPPRFTVSPSFKTKDDLRSIIVKFNDDDQIRNYQKVVSIMQNMPPSVIPKKTHKTTIPKSLREQVWLRYNGHSFIHKCHITWCTNNVTPFDFEVGHNIPESKGGTTEIHNLRPICSRCNKSMGNHFTITEYSALSETQVPQYGCFFNIFTRRSLQKIRPKN</sequence>
<dbReference type="CDD" id="cd00085">
    <property type="entry name" value="HNHc"/>
    <property type="match status" value="1"/>
</dbReference>
<protein>
    <recommendedName>
        <fullName evidence="1">HNH nuclease domain-containing protein</fullName>
    </recommendedName>
</protein>
<evidence type="ECO:0000313" key="2">
    <source>
        <dbReference type="EMBL" id="QHS90803.1"/>
    </source>
</evidence>
<feature type="domain" description="HNH nuclease" evidence="1">
    <location>
        <begin position="69"/>
        <end position="129"/>
    </location>
</feature>
<organism evidence="2">
    <name type="scientific">viral metagenome</name>
    <dbReference type="NCBI Taxonomy" id="1070528"/>
    <lineage>
        <taxon>unclassified sequences</taxon>
        <taxon>metagenomes</taxon>
        <taxon>organismal metagenomes</taxon>
    </lineage>
</organism>
<dbReference type="Gene3D" id="1.10.30.50">
    <property type="match status" value="1"/>
</dbReference>